<dbReference type="InterPro" id="IPR001851">
    <property type="entry name" value="ABC_transp_permease"/>
</dbReference>
<evidence type="ECO:0000256" key="6">
    <source>
        <dbReference type="ARBA" id="ARBA00022989"/>
    </source>
</evidence>
<gene>
    <name evidence="10" type="ORF">E4L96_12350</name>
</gene>
<keyword evidence="11" id="KW-1185">Reference proteome</keyword>
<protein>
    <submittedName>
        <fullName evidence="10">Branched-chain amino acid ABC transporter permease</fullName>
    </submittedName>
</protein>
<keyword evidence="6 9" id="KW-1133">Transmembrane helix</keyword>
<dbReference type="PANTHER" id="PTHR11795">
    <property type="entry name" value="BRANCHED-CHAIN AMINO ACID TRANSPORT SYSTEM PERMEASE PROTEIN LIVH"/>
    <property type="match status" value="1"/>
</dbReference>
<feature type="transmembrane region" description="Helical" evidence="9">
    <location>
        <begin position="98"/>
        <end position="115"/>
    </location>
</feature>
<dbReference type="OrthoDB" id="25113at2"/>
<dbReference type="CDD" id="cd06582">
    <property type="entry name" value="TM_PBP1_LivH_like"/>
    <property type="match status" value="1"/>
</dbReference>
<feature type="transmembrane region" description="Helical" evidence="9">
    <location>
        <begin position="6"/>
        <end position="30"/>
    </location>
</feature>
<keyword evidence="5" id="KW-0029">Amino-acid transport</keyword>
<evidence type="ECO:0000256" key="5">
    <source>
        <dbReference type="ARBA" id="ARBA00022970"/>
    </source>
</evidence>
<dbReference type="RefSeq" id="WP_135207529.1">
    <property type="nucleotide sequence ID" value="NZ_SPVF01000153.1"/>
</dbReference>
<keyword evidence="4 9" id="KW-0812">Transmembrane</keyword>
<evidence type="ECO:0000313" key="11">
    <source>
        <dbReference type="Proteomes" id="UP000298438"/>
    </source>
</evidence>
<evidence type="ECO:0000313" key="10">
    <source>
        <dbReference type="EMBL" id="TFW19054.1"/>
    </source>
</evidence>
<dbReference type="Pfam" id="PF02653">
    <property type="entry name" value="BPD_transp_2"/>
    <property type="match status" value="1"/>
</dbReference>
<dbReference type="AlphaFoldDB" id="A0A4Y9SAH4"/>
<organism evidence="10 11">
    <name type="scientific">Zemynaea arenosa</name>
    <dbReference type="NCBI Taxonomy" id="2561931"/>
    <lineage>
        <taxon>Bacteria</taxon>
        <taxon>Pseudomonadati</taxon>
        <taxon>Pseudomonadota</taxon>
        <taxon>Betaproteobacteria</taxon>
        <taxon>Burkholderiales</taxon>
        <taxon>Oxalobacteraceae</taxon>
        <taxon>Telluria group</taxon>
        <taxon>Zemynaea</taxon>
    </lineage>
</organism>
<evidence type="ECO:0000256" key="8">
    <source>
        <dbReference type="ARBA" id="ARBA00037998"/>
    </source>
</evidence>
<feature type="transmembrane region" description="Helical" evidence="9">
    <location>
        <begin position="135"/>
        <end position="160"/>
    </location>
</feature>
<dbReference type="GO" id="GO:0022857">
    <property type="term" value="F:transmembrane transporter activity"/>
    <property type="evidence" value="ECO:0007669"/>
    <property type="project" value="InterPro"/>
</dbReference>
<accession>A0A4Y9SAH4</accession>
<dbReference type="InterPro" id="IPR052157">
    <property type="entry name" value="BCAA_transport_permease"/>
</dbReference>
<dbReference type="PANTHER" id="PTHR11795:SF445">
    <property type="entry name" value="AMINO ACID ABC TRANSPORTER PERMEASE PROTEIN"/>
    <property type="match status" value="1"/>
</dbReference>
<feature type="transmembrane region" description="Helical" evidence="9">
    <location>
        <begin position="192"/>
        <end position="216"/>
    </location>
</feature>
<comment type="similarity">
    <text evidence="8">Belongs to the binding-protein-dependent transport system permease family. LivHM subfamily.</text>
</comment>
<keyword evidence="2" id="KW-0813">Transport</keyword>
<proteinExistence type="inferred from homology"/>
<keyword evidence="3" id="KW-1003">Cell membrane</keyword>
<dbReference type="Proteomes" id="UP000298438">
    <property type="component" value="Unassembled WGS sequence"/>
</dbReference>
<evidence type="ECO:0000256" key="1">
    <source>
        <dbReference type="ARBA" id="ARBA00004651"/>
    </source>
</evidence>
<keyword evidence="7 9" id="KW-0472">Membrane</keyword>
<dbReference type="EMBL" id="SPVF01000153">
    <property type="protein sequence ID" value="TFW19054.1"/>
    <property type="molecule type" value="Genomic_DNA"/>
</dbReference>
<dbReference type="GO" id="GO:0006865">
    <property type="term" value="P:amino acid transport"/>
    <property type="evidence" value="ECO:0007669"/>
    <property type="project" value="UniProtKB-KW"/>
</dbReference>
<dbReference type="GO" id="GO:0005886">
    <property type="term" value="C:plasma membrane"/>
    <property type="evidence" value="ECO:0007669"/>
    <property type="project" value="UniProtKB-SubCell"/>
</dbReference>
<comment type="subcellular location">
    <subcellularLocation>
        <location evidence="1">Cell membrane</location>
        <topology evidence="1">Multi-pass membrane protein</topology>
    </subcellularLocation>
</comment>
<evidence type="ECO:0000256" key="4">
    <source>
        <dbReference type="ARBA" id="ARBA00022692"/>
    </source>
</evidence>
<feature type="transmembrane region" description="Helical" evidence="9">
    <location>
        <begin position="228"/>
        <end position="252"/>
    </location>
</feature>
<evidence type="ECO:0000256" key="9">
    <source>
        <dbReference type="SAM" id="Phobius"/>
    </source>
</evidence>
<sequence>MDILLQLVVSGIALGMIYAVIAFGYQLTFATSGTLNFGQGEALMLGAMVGLTLVGTIHGGPYVNYWLMIPIVMVFGALQGVVVEWIGVRPAIRIKSEFGWIMSTIALAIIFKNVAENVWGKDNYPFPSPLSAMPIQIGPVGVQPMQIAVVVGALAIMLAVELFNRKSIYGKAVVATANDRDAAGLMGINTKLVITFSYALSSAVAAFAGALVAPLAQASANMGASLGLKAFAVAIIGGLTSGIGAIVGGIILGIAETCTGFYISSGYKEVPGLLLLLLVLAVKPAGLFGKTAIKKV</sequence>
<reference evidence="10 11" key="1">
    <citation type="submission" date="2019-03" db="EMBL/GenBank/DDBJ databases">
        <title>Draft Genome Sequence of Massilia arenosa sp. nov., a Novel Massilia Species Isolated from a Sandy-loam Maize Soil.</title>
        <authorList>
            <person name="Raths R."/>
            <person name="Peta V."/>
            <person name="Bucking H."/>
        </authorList>
    </citation>
    <scope>NUCLEOTIDE SEQUENCE [LARGE SCALE GENOMIC DNA]</scope>
    <source>
        <strain evidence="10 11">MC02</strain>
    </source>
</reference>
<evidence type="ECO:0000256" key="3">
    <source>
        <dbReference type="ARBA" id="ARBA00022475"/>
    </source>
</evidence>
<evidence type="ECO:0000256" key="7">
    <source>
        <dbReference type="ARBA" id="ARBA00023136"/>
    </source>
</evidence>
<feature type="transmembrane region" description="Helical" evidence="9">
    <location>
        <begin position="65"/>
        <end position="86"/>
    </location>
</feature>
<evidence type="ECO:0000256" key="2">
    <source>
        <dbReference type="ARBA" id="ARBA00022448"/>
    </source>
</evidence>
<comment type="caution">
    <text evidence="10">The sequence shown here is derived from an EMBL/GenBank/DDBJ whole genome shotgun (WGS) entry which is preliminary data.</text>
</comment>
<name>A0A4Y9SAH4_9BURK</name>